<dbReference type="Pfam" id="PF19512">
    <property type="entry name" value="DUF6046"/>
    <property type="match status" value="1"/>
</dbReference>
<dbReference type="InterPro" id="IPR046109">
    <property type="entry name" value="DUF6046"/>
</dbReference>
<evidence type="ECO:0000313" key="2">
    <source>
        <dbReference type="EMBL" id="MCW0523536.1"/>
    </source>
</evidence>
<feature type="domain" description="DUF6046" evidence="1">
    <location>
        <begin position="71"/>
        <end position="200"/>
    </location>
</feature>
<evidence type="ECO:0000313" key="3">
    <source>
        <dbReference type="Proteomes" id="UP001207440"/>
    </source>
</evidence>
<protein>
    <submittedName>
        <fullName evidence="2">DUF6046 domain-containing protein</fullName>
    </submittedName>
</protein>
<gene>
    <name evidence="2" type="ORF">OKE68_04295</name>
</gene>
<reference evidence="2" key="1">
    <citation type="submission" date="2022-10" db="EMBL/GenBank/DDBJ databases">
        <title>Sifting through the core-genome to identify putative cross-protective antigens against Riemerella anatipestifer.</title>
        <authorList>
            <person name="Zheng X."/>
            <person name="Zhang W."/>
        </authorList>
    </citation>
    <scope>NUCLEOTIDE SEQUENCE</scope>
    <source>
        <strain evidence="2">ZWRA178</strain>
    </source>
</reference>
<evidence type="ECO:0000259" key="1">
    <source>
        <dbReference type="Pfam" id="PF19512"/>
    </source>
</evidence>
<accession>A0AAP3AMY8</accession>
<name>A0AAP3AMY8_RIEAN</name>
<proteinExistence type="predicted"/>
<organism evidence="2 3">
    <name type="scientific">Riemerella anatipestifer</name>
    <name type="common">Moraxella anatipestifer</name>
    <dbReference type="NCBI Taxonomy" id="34085"/>
    <lineage>
        <taxon>Bacteria</taxon>
        <taxon>Pseudomonadati</taxon>
        <taxon>Bacteroidota</taxon>
        <taxon>Flavobacteriia</taxon>
        <taxon>Flavobacteriales</taxon>
        <taxon>Weeksellaceae</taxon>
        <taxon>Riemerella</taxon>
    </lineage>
</organism>
<dbReference type="Proteomes" id="UP001207440">
    <property type="component" value="Unassembled WGS sequence"/>
</dbReference>
<dbReference type="RefSeq" id="WP_064970240.1">
    <property type="nucleotide sequence ID" value="NZ_CP029760.1"/>
</dbReference>
<dbReference type="EMBL" id="JAOZYT010000019">
    <property type="protein sequence ID" value="MCW0523536.1"/>
    <property type="molecule type" value="Genomic_DNA"/>
</dbReference>
<comment type="caution">
    <text evidence="2">The sequence shown here is derived from an EMBL/GenBank/DDBJ whole genome shotgun (WGS) entry which is preliminary data.</text>
</comment>
<sequence length="209" mass="23739">MIQDFSFRPDSRGLKSAAVNLAFRFGMQTAKPFPIRKEEGFTFSEAEKLLNKQWLTSLKIILNKDEAFIFNEVVMSVAQERNIVTTPLQGRDGTIKEFISNGDYVITVDAGVMEGQKQVDNEDDEVSFQIPGNTYPKAELERLIKILTLPKAIEAYSEFLLVFGITSVVVKSFSLVQETHSNRQSIQIQMLSDTPYEIKTIKEDYVKVK</sequence>
<dbReference type="AlphaFoldDB" id="A0AAP3AMY8"/>